<evidence type="ECO:0000313" key="1">
    <source>
        <dbReference type="EMBL" id="GAM55555.1"/>
    </source>
</evidence>
<dbReference type="Proteomes" id="UP000031671">
    <property type="component" value="Unassembled WGS sequence"/>
</dbReference>
<dbReference type="PANTHER" id="PTHR39327:SF1">
    <property type="entry name" value="BLR5470 PROTEIN"/>
    <property type="match status" value="1"/>
</dbReference>
<reference evidence="1 2" key="1">
    <citation type="submission" date="2015-01" db="EMBL/GenBank/DDBJ databases">
        <title>Vibrio sp. C1 JCM 19231 whole genome shotgun sequence.</title>
        <authorList>
            <person name="Sawabe T."/>
            <person name="Meirelles P."/>
            <person name="Feng G."/>
            <person name="Sayaka M."/>
            <person name="Hattori M."/>
            <person name="Ohkuma M."/>
        </authorList>
    </citation>
    <scope>NUCLEOTIDE SEQUENCE [LARGE SCALE GENOMIC DNA]</scope>
    <source>
        <strain evidence="2">JCM 19231</strain>
    </source>
</reference>
<accession>A0A0B8NLG4</accession>
<keyword evidence="2" id="KW-1185">Reference proteome</keyword>
<proteinExistence type="predicted"/>
<gene>
    <name evidence="1" type="ORF">JCM19231_5329</name>
</gene>
<evidence type="ECO:0000313" key="2">
    <source>
        <dbReference type="Proteomes" id="UP000031671"/>
    </source>
</evidence>
<sequence>MVNTINNHYNNTYSYAYDKNTYNTSDFWATPEEFKANMKGDCEDFAIAKFFELKKFGFQDVKLLLVTTQRNTKHMVASVTIHNTVYILDNARDHISYLEERKDLRFEIAFNETDMWAGHGHNSTNTIPMRLKKFQRVLKAR</sequence>
<dbReference type="PANTHER" id="PTHR39327">
    <property type="match status" value="1"/>
</dbReference>
<dbReference type="Gene3D" id="3.10.620.30">
    <property type="match status" value="1"/>
</dbReference>
<name>A0A0B8NLG4_9VIBR</name>
<reference evidence="1 2" key="2">
    <citation type="submission" date="2015-01" db="EMBL/GenBank/DDBJ databases">
        <authorList>
            <consortium name="NBRP consortium"/>
            <person name="Sawabe T."/>
            <person name="Meirelles P."/>
            <person name="Feng G."/>
            <person name="Sayaka M."/>
            <person name="Hattori M."/>
            <person name="Ohkuma M."/>
        </authorList>
    </citation>
    <scope>NUCLEOTIDE SEQUENCE [LARGE SCALE GENOMIC DNA]</scope>
    <source>
        <strain evidence="2">JCM 19231</strain>
    </source>
</reference>
<dbReference type="Pfam" id="PF06035">
    <property type="entry name" value="Peptidase_C93"/>
    <property type="match status" value="1"/>
</dbReference>
<organism evidence="1 2">
    <name type="scientific">Vibrio ishigakensis</name>
    <dbReference type="NCBI Taxonomy" id="1481914"/>
    <lineage>
        <taxon>Bacteria</taxon>
        <taxon>Pseudomonadati</taxon>
        <taxon>Pseudomonadota</taxon>
        <taxon>Gammaproteobacteria</taxon>
        <taxon>Vibrionales</taxon>
        <taxon>Vibrionaceae</taxon>
        <taxon>Vibrio</taxon>
    </lineage>
</organism>
<dbReference type="EMBL" id="BBRZ01000015">
    <property type="protein sequence ID" value="GAM55555.1"/>
    <property type="molecule type" value="Genomic_DNA"/>
</dbReference>
<dbReference type="AlphaFoldDB" id="A0A0B8NLG4"/>
<comment type="caution">
    <text evidence="1">The sequence shown here is derived from an EMBL/GenBank/DDBJ whole genome shotgun (WGS) entry which is preliminary data.</text>
</comment>
<protein>
    <submittedName>
        <fullName evidence="1">T1SS associated transglutaminase-like cysteine proteinase lapP</fullName>
    </submittedName>
</protein>
<dbReference type="InterPro" id="IPR010319">
    <property type="entry name" value="Transglutaminase-like_Cys_pept"/>
</dbReference>